<feature type="region of interest" description="Disordered" evidence="1">
    <location>
        <begin position="56"/>
        <end position="78"/>
    </location>
</feature>
<reference evidence="2" key="2">
    <citation type="submission" date="2008-12" db="EMBL/GenBank/DDBJ databases">
        <title>Improved gene annotation of the rice (Oryza sativa) genomes.</title>
        <authorList>
            <person name="Wang J."/>
            <person name="Li R."/>
            <person name="Fan W."/>
            <person name="Huang Q."/>
            <person name="Zhang J."/>
            <person name="Zhou Y."/>
            <person name="Hu Y."/>
            <person name="Zi S."/>
            <person name="Li J."/>
            <person name="Ni P."/>
            <person name="Zheng H."/>
            <person name="Zhang Y."/>
            <person name="Zhao M."/>
            <person name="Hao Q."/>
            <person name="McDermott J."/>
            <person name="Samudrala R."/>
            <person name="Kristiansen K."/>
            <person name="Wong G.K.-S."/>
        </authorList>
    </citation>
    <scope>NUCLEOTIDE SEQUENCE</scope>
</reference>
<evidence type="ECO:0000313" key="2">
    <source>
        <dbReference type="EMBL" id="EAZ17238.1"/>
    </source>
</evidence>
<name>A0A8J8XQQ0_ORYSJ</name>
<reference evidence="2" key="1">
    <citation type="journal article" date="2005" name="PLoS Biol.">
        <title>The genomes of Oryza sativa: a history of duplications.</title>
        <authorList>
            <person name="Yu J."/>
            <person name="Wang J."/>
            <person name="Lin W."/>
            <person name="Li S."/>
            <person name="Li H."/>
            <person name="Zhou J."/>
            <person name="Ni P."/>
            <person name="Dong W."/>
            <person name="Hu S."/>
            <person name="Zeng C."/>
            <person name="Zhang J."/>
            <person name="Zhang Y."/>
            <person name="Li R."/>
            <person name="Xu Z."/>
            <person name="Li S."/>
            <person name="Li X."/>
            <person name="Zheng H."/>
            <person name="Cong L."/>
            <person name="Lin L."/>
            <person name="Yin J."/>
            <person name="Geng J."/>
            <person name="Li G."/>
            <person name="Shi J."/>
            <person name="Liu J."/>
            <person name="Lv H."/>
            <person name="Li J."/>
            <person name="Wang J."/>
            <person name="Deng Y."/>
            <person name="Ran L."/>
            <person name="Shi X."/>
            <person name="Wang X."/>
            <person name="Wu Q."/>
            <person name="Li C."/>
            <person name="Ren X."/>
            <person name="Wang J."/>
            <person name="Wang X."/>
            <person name="Li D."/>
            <person name="Liu D."/>
            <person name="Zhang X."/>
            <person name="Ji Z."/>
            <person name="Zhao W."/>
            <person name="Sun Y."/>
            <person name="Zhang Z."/>
            <person name="Bao J."/>
            <person name="Han Y."/>
            <person name="Dong L."/>
            <person name="Ji J."/>
            <person name="Chen P."/>
            <person name="Wu S."/>
            <person name="Liu J."/>
            <person name="Xiao Y."/>
            <person name="Bu D."/>
            <person name="Tan J."/>
            <person name="Yang L."/>
            <person name="Ye C."/>
            <person name="Zhang J."/>
            <person name="Xu J."/>
            <person name="Zhou Y."/>
            <person name="Yu Y."/>
            <person name="Zhang B."/>
            <person name="Zhuang S."/>
            <person name="Wei H."/>
            <person name="Liu B."/>
            <person name="Lei M."/>
            <person name="Yu H."/>
            <person name="Li Y."/>
            <person name="Xu H."/>
            <person name="Wei S."/>
            <person name="He X."/>
            <person name="Fang L."/>
            <person name="Zhang Z."/>
            <person name="Zhang Y."/>
            <person name="Huang X."/>
            <person name="Su Z."/>
            <person name="Tong W."/>
            <person name="Li J."/>
            <person name="Tong Z."/>
            <person name="Li S."/>
            <person name="Ye J."/>
            <person name="Wang L."/>
            <person name="Fang L."/>
            <person name="Lei T."/>
            <person name="Chen C."/>
            <person name="Chen H."/>
            <person name="Xu Z."/>
            <person name="Li H."/>
            <person name="Huang H."/>
            <person name="Zhang F."/>
            <person name="Xu H."/>
            <person name="Li N."/>
            <person name="Zhao C."/>
            <person name="Li S."/>
            <person name="Dong L."/>
            <person name="Huang Y."/>
            <person name="Li L."/>
            <person name="Xi Y."/>
            <person name="Qi Q."/>
            <person name="Li W."/>
            <person name="Zhang B."/>
            <person name="Hu W."/>
            <person name="Zhang Y."/>
            <person name="Tian X."/>
            <person name="Jiao Y."/>
            <person name="Liang X."/>
            <person name="Jin J."/>
            <person name="Gao L."/>
            <person name="Zheng W."/>
            <person name="Hao B."/>
            <person name="Liu S."/>
            <person name="Wang W."/>
            <person name="Yuan L."/>
            <person name="Cao M."/>
            <person name="McDermott J."/>
            <person name="Samudrala R."/>
            <person name="Wang J."/>
            <person name="Wong G.K."/>
            <person name="Yang H."/>
        </authorList>
    </citation>
    <scope>NUCLEOTIDE SEQUENCE [LARGE SCALE GENOMIC DNA]</scope>
</reference>
<organism evidence="2">
    <name type="scientific">Oryza sativa subsp. japonica</name>
    <name type="common">Rice</name>
    <dbReference type="NCBI Taxonomy" id="39947"/>
    <lineage>
        <taxon>Eukaryota</taxon>
        <taxon>Viridiplantae</taxon>
        <taxon>Streptophyta</taxon>
        <taxon>Embryophyta</taxon>
        <taxon>Tracheophyta</taxon>
        <taxon>Spermatophyta</taxon>
        <taxon>Magnoliopsida</taxon>
        <taxon>Liliopsida</taxon>
        <taxon>Poales</taxon>
        <taxon>Poaceae</taxon>
        <taxon>BOP clade</taxon>
        <taxon>Oryzoideae</taxon>
        <taxon>Oryzeae</taxon>
        <taxon>Oryzinae</taxon>
        <taxon>Oryza</taxon>
        <taxon>Oryza sativa</taxon>
    </lineage>
</organism>
<dbReference type="Proteomes" id="UP000007752">
    <property type="component" value="Chromosome 11"/>
</dbReference>
<evidence type="ECO:0000256" key="1">
    <source>
        <dbReference type="SAM" id="MobiDB-lite"/>
    </source>
</evidence>
<dbReference type="EMBL" id="CM000148">
    <property type="protein sequence ID" value="EAZ17238.1"/>
    <property type="molecule type" value="Genomic_DNA"/>
</dbReference>
<feature type="compositionally biased region" description="Polar residues" evidence="1">
    <location>
        <begin position="67"/>
        <end position="78"/>
    </location>
</feature>
<accession>A0A8J8XQQ0</accession>
<sequence>MEQRYSLAGPTAKRYAGGGVAQVAVGADGGALRQCLSGAKSTEIAALLREVPVNCPDEHDEAEIPNEPTNQEIRGTQK</sequence>
<dbReference type="AlphaFoldDB" id="A0A8J8XQQ0"/>
<proteinExistence type="predicted"/>
<gene>
    <name evidence="2" type="ORF">OsJ_32757</name>
</gene>
<protein>
    <submittedName>
        <fullName evidence="2">Uncharacterized protein</fullName>
    </submittedName>
</protein>